<evidence type="ECO:0000313" key="1">
    <source>
        <dbReference type="EMBL" id="KAI0092821.1"/>
    </source>
</evidence>
<accession>A0ACB8UEX4</accession>
<comment type="caution">
    <text evidence="1">The sequence shown here is derived from an EMBL/GenBank/DDBJ whole genome shotgun (WGS) entry which is preliminary data.</text>
</comment>
<sequence length="194" mass="22296">MPTPRFDSSMWRHLPEMPDRTAFKKLYQVVYFAEAIAAMGPILEYQGLPFFRRPAGETIPQNIENLRQNILLLQRKCQEFSEWILMPYTPGFENSQSDEEPTIARTPPPPSPPPPPPPRPRPLIYDPKDPWKPTVIPPGVLWNPETGIMLMDPQVTCSAGYITEPRAHNTRKRPLPNHKQDSSPEPPRKRCRLA</sequence>
<dbReference type="Proteomes" id="UP001055072">
    <property type="component" value="Unassembled WGS sequence"/>
</dbReference>
<dbReference type="EMBL" id="MU274903">
    <property type="protein sequence ID" value="KAI0092821.1"/>
    <property type="molecule type" value="Genomic_DNA"/>
</dbReference>
<gene>
    <name evidence="1" type="ORF">BDY19DRAFT_1045973</name>
</gene>
<keyword evidence="2" id="KW-1185">Reference proteome</keyword>
<proteinExistence type="predicted"/>
<evidence type="ECO:0000313" key="2">
    <source>
        <dbReference type="Proteomes" id="UP001055072"/>
    </source>
</evidence>
<reference evidence="1" key="1">
    <citation type="journal article" date="2021" name="Environ. Microbiol.">
        <title>Gene family expansions and transcriptome signatures uncover fungal adaptations to wood decay.</title>
        <authorList>
            <person name="Hage H."/>
            <person name="Miyauchi S."/>
            <person name="Viragh M."/>
            <person name="Drula E."/>
            <person name="Min B."/>
            <person name="Chaduli D."/>
            <person name="Navarro D."/>
            <person name="Favel A."/>
            <person name="Norest M."/>
            <person name="Lesage-Meessen L."/>
            <person name="Balint B."/>
            <person name="Merenyi Z."/>
            <person name="de Eugenio L."/>
            <person name="Morin E."/>
            <person name="Martinez A.T."/>
            <person name="Baldrian P."/>
            <person name="Stursova M."/>
            <person name="Martinez M.J."/>
            <person name="Novotny C."/>
            <person name="Magnuson J.K."/>
            <person name="Spatafora J.W."/>
            <person name="Maurice S."/>
            <person name="Pangilinan J."/>
            <person name="Andreopoulos W."/>
            <person name="LaButti K."/>
            <person name="Hundley H."/>
            <person name="Na H."/>
            <person name="Kuo A."/>
            <person name="Barry K."/>
            <person name="Lipzen A."/>
            <person name="Henrissat B."/>
            <person name="Riley R."/>
            <person name="Ahrendt S."/>
            <person name="Nagy L.G."/>
            <person name="Grigoriev I.V."/>
            <person name="Martin F."/>
            <person name="Rosso M.N."/>
        </authorList>
    </citation>
    <scope>NUCLEOTIDE SEQUENCE</scope>
    <source>
        <strain evidence="1">CBS 384.51</strain>
    </source>
</reference>
<name>A0ACB8UEX4_9APHY</name>
<protein>
    <submittedName>
        <fullName evidence="1">Uncharacterized protein</fullName>
    </submittedName>
</protein>
<organism evidence="1 2">
    <name type="scientific">Irpex rosettiformis</name>
    <dbReference type="NCBI Taxonomy" id="378272"/>
    <lineage>
        <taxon>Eukaryota</taxon>
        <taxon>Fungi</taxon>
        <taxon>Dikarya</taxon>
        <taxon>Basidiomycota</taxon>
        <taxon>Agaricomycotina</taxon>
        <taxon>Agaricomycetes</taxon>
        <taxon>Polyporales</taxon>
        <taxon>Irpicaceae</taxon>
        <taxon>Irpex</taxon>
    </lineage>
</organism>